<feature type="domain" description="Acyl-CoA dehydrogenase/oxidase N-terminal" evidence="11">
    <location>
        <begin position="90"/>
        <end position="197"/>
    </location>
</feature>
<comment type="subunit">
    <text evidence="3">Homodimer.</text>
</comment>
<dbReference type="InterPro" id="IPR006091">
    <property type="entry name" value="Acyl-CoA_Oxase/DH_mid-dom"/>
</dbReference>
<dbReference type="InterPro" id="IPR050741">
    <property type="entry name" value="Acyl-CoA_dehydrogenase"/>
</dbReference>
<proteinExistence type="inferred from homology"/>
<dbReference type="PANTHER" id="PTHR48083">
    <property type="entry name" value="MEDIUM-CHAIN SPECIFIC ACYL-COA DEHYDROGENASE, MITOCHONDRIAL-RELATED"/>
    <property type="match status" value="1"/>
</dbReference>
<keyword evidence="4 7" id="KW-0285">Flavoprotein</keyword>
<evidence type="ECO:0000259" key="11">
    <source>
        <dbReference type="Pfam" id="PF02771"/>
    </source>
</evidence>
<sequence>MSVVSPLPVRRSPHRVRGEGGNPGPSAPDQFHGESVGRPGPRVPGERKEAVAQVAELVESAESAELTGPQGSQGPQGSRESGRADPGLGERVDAFVREHVMPREAVLDAGGPEAGEALRALRDRARGAGLWALPLPAELGGQGLDLAAYARYAEVEGASDHGPAALGSAPLLDVRMLLRHGSARVRAAYLPRLVAGELRACYAMTEPESPGTDPFLTATTAVRGADGDWVVSGRKWFTSGAAGADLVTVLARTDGAPSDRHGLSLFVVPTRSPGFRVVRELPVLGASGQWEIAFDEVRVPGDHLVGERGAGLSVAAERLQLGRALRSLRWLGQAQRAFDLLARRAATRGGARGPLHSHQLVQRHVFESLLALRTTRPLVHEAVARLAAGEDAHVEVGLAKVAAARALQQVVDAAIQVHGAAGLGPDTPLPALLRTGRAARILDGPDELHVTSVARRVLDAYA</sequence>
<dbReference type="PANTHER" id="PTHR48083:SF13">
    <property type="entry name" value="ACYL-COA DEHYDROGENASE FAMILY MEMBER 11"/>
    <property type="match status" value="1"/>
</dbReference>
<evidence type="ECO:0000256" key="7">
    <source>
        <dbReference type="RuleBase" id="RU362125"/>
    </source>
</evidence>
<dbReference type="InterPro" id="IPR009100">
    <property type="entry name" value="AcylCoA_DH/oxidase_NM_dom_sf"/>
</dbReference>
<dbReference type="InterPro" id="IPR046373">
    <property type="entry name" value="Acyl-CoA_Oxase/DH_mid-dom_sf"/>
</dbReference>
<dbReference type="GO" id="GO:0050660">
    <property type="term" value="F:flavin adenine dinucleotide binding"/>
    <property type="evidence" value="ECO:0007669"/>
    <property type="project" value="InterPro"/>
</dbReference>
<dbReference type="AlphaFoldDB" id="A0A516REV5"/>
<name>A0A516REV5_STRST</name>
<dbReference type="GO" id="GO:0033539">
    <property type="term" value="P:fatty acid beta-oxidation using acyl-CoA dehydrogenase"/>
    <property type="evidence" value="ECO:0007669"/>
    <property type="project" value="TreeGrafter"/>
</dbReference>
<evidence type="ECO:0000256" key="4">
    <source>
        <dbReference type="ARBA" id="ARBA00022630"/>
    </source>
</evidence>
<dbReference type="Gene3D" id="2.40.110.10">
    <property type="entry name" value="Butyryl-CoA Dehydrogenase, subunit A, domain 2"/>
    <property type="match status" value="1"/>
</dbReference>
<dbReference type="SUPFAM" id="SSF56645">
    <property type="entry name" value="Acyl-CoA dehydrogenase NM domain-like"/>
    <property type="match status" value="1"/>
</dbReference>
<dbReference type="Proteomes" id="UP000316806">
    <property type="component" value="Chromosome"/>
</dbReference>
<keyword evidence="6 7" id="KW-0560">Oxidoreductase</keyword>
<evidence type="ECO:0000259" key="10">
    <source>
        <dbReference type="Pfam" id="PF02770"/>
    </source>
</evidence>
<keyword evidence="5 7" id="KW-0274">FAD</keyword>
<evidence type="ECO:0000256" key="5">
    <source>
        <dbReference type="ARBA" id="ARBA00022827"/>
    </source>
</evidence>
<evidence type="ECO:0000256" key="6">
    <source>
        <dbReference type="ARBA" id="ARBA00023002"/>
    </source>
</evidence>
<organism evidence="12 13">
    <name type="scientific">Streptomyces spectabilis</name>
    <dbReference type="NCBI Taxonomy" id="68270"/>
    <lineage>
        <taxon>Bacteria</taxon>
        <taxon>Bacillati</taxon>
        <taxon>Actinomycetota</taxon>
        <taxon>Actinomycetes</taxon>
        <taxon>Kitasatosporales</taxon>
        <taxon>Streptomycetaceae</taxon>
        <taxon>Streptomyces</taxon>
    </lineage>
</organism>
<feature type="domain" description="Acyl-CoA oxidase/dehydrogenase middle" evidence="10">
    <location>
        <begin position="201"/>
        <end position="296"/>
    </location>
</feature>
<evidence type="ECO:0000256" key="3">
    <source>
        <dbReference type="ARBA" id="ARBA00011738"/>
    </source>
</evidence>
<evidence type="ECO:0000256" key="1">
    <source>
        <dbReference type="ARBA" id="ARBA00001974"/>
    </source>
</evidence>
<comment type="similarity">
    <text evidence="2 7">Belongs to the acyl-CoA dehydrogenase family.</text>
</comment>
<reference evidence="12 13" key="1">
    <citation type="journal article" date="2019" name="J. Ind. Microbiol. Biotechnol.">
        <title>The complete genomic sequence of Streptomyces spectabilis NRRL-2792 and identification of secondary metabolite biosynthetic gene clusters.</title>
        <authorList>
            <person name="Sinha A."/>
            <person name="Phillips-Salemka S."/>
            <person name="Niraula T.A."/>
            <person name="Short K.A."/>
            <person name="Niraula N.P."/>
        </authorList>
    </citation>
    <scope>NUCLEOTIDE SEQUENCE [LARGE SCALE GENOMIC DNA]</scope>
    <source>
        <strain evidence="12 13">NRRL 2792</strain>
    </source>
</reference>
<feature type="compositionally biased region" description="Low complexity" evidence="8">
    <location>
        <begin position="51"/>
        <end position="79"/>
    </location>
</feature>
<comment type="cofactor">
    <cofactor evidence="1 7">
        <name>FAD</name>
        <dbReference type="ChEBI" id="CHEBI:57692"/>
    </cofactor>
</comment>
<feature type="domain" description="Acyl-CoA dehydrogenase/oxidase C-terminal" evidence="9">
    <location>
        <begin position="309"/>
        <end position="458"/>
    </location>
</feature>
<dbReference type="InterPro" id="IPR037069">
    <property type="entry name" value="AcylCoA_DH/ox_N_sf"/>
</dbReference>
<dbReference type="Gene3D" id="1.10.540.10">
    <property type="entry name" value="Acyl-CoA dehydrogenase/oxidase, N-terminal domain"/>
    <property type="match status" value="1"/>
</dbReference>
<dbReference type="EMBL" id="CP040916">
    <property type="protein sequence ID" value="QDQ14184.1"/>
    <property type="molecule type" value="Genomic_DNA"/>
</dbReference>
<dbReference type="Pfam" id="PF00441">
    <property type="entry name" value="Acyl-CoA_dh_1"/>
    <property type="match status" value="1"/>
</dbReference>
<evidence type="ECO:0000313" key="12">
    <source>
        <dbReference type="EMBL" id="QDQ14184.1"/>
    </source>
</evidence>
<gene>
    <name evidence="12" type="ORF">FH965_29405</name>
</gene>
<dbReference type="InterPro" id="IPR013786">
    <property type="entry name" value="AcylCoA_DH/ox_N"/>
</dbReference>
<dbReference type="GO" id="GO:0005737">
    <property type="term" value="C:cytoplasm"/>
    <property type="evidence" value="ECO:0007669"/>
    <property type="project" value="TreeGrafter"/>
</dbReference>
<evidence type="ECO:0000259" key="9">
    <source>
        <dbReference type="Pfam" id="PF00441"/>
    </source>
</evidence>
<dbReference type="Pfam" id="PF02771">
    <property type="entry name" value="Acyl-CoA_dh_N"/>
    <property type="match status" value="1"/>
</dbReference>
<feature type="region of interest" description="Disordered" evidence="8">
    <location>
        <begin position="1"/>
        <end position="87"/>
    </location>
</feature>
<dbReference type="InterPro" id="IPR009075">
    <property type="entry name" value="AcylCo_DH/oxidase_C"/>
</dbReference>
<evidence type="ECO:0000256" key="2">
    <source>
        <dbReference type="ARBA" id="ARBA00009347"/>
    </source>
</evidence>
<dbReference type="SUPFAM" id="SSF47203">
    <property type="entry name" value="Acyl-CoA dehydrogenase C-terminal domain-like"/>
    <property type="match status" value="1"/>
</dbReference>
<evidence type="ECO:0000256" key="8">
    <source>
        <dbReference type="SAM" id="MobiDB-lite"/>
    </source>
</evidence>
<dbReference type="InterPro" id="IPR036250">
    <property type="entry name" value="AcylCo_DH-like_C"/>
</dbReference>
<evidence type="ECO:0000313" key="13">
    <source>
        <dbReference type="Proteomes" id="UP000316806"/>
    </source>
</evidence>
<protein>
    <submittedName>
        <fullName evidence="12">Acyl-CoA dehydrogenase</fullName>
    </submittedName>
</protein>
<accession>A0A516REV5</accession>
<dbReference type="Pfam" id="PF02770">
    <property type="entry name" value="Acyl-CoA_dh_M"/>
    <property type="match status" value="1"/>
</dbReference>
<dbReference type="Gene3D" id="1.20.140.10">
    <property type="entry name" value="Butyryl-CoA Dehydrogenase, subunit A, domain 3"/>
    <property type="match status" value="1"/>
</dbReference>
<dbReference type="GO" id="GO:0003995">
    <property type="term" value="F:acyl-CoA dehydrogenase activity"/>
    <property type="evidence" value="ECO:0007669"/>
    <property type="project" value="TreeGrafter"/>
</dbReference>